<feature type="domain" description="GGDEF" evidence="3">
    <location>
        <begin position="503"/>
        <end position="638"/>
    </location>
</feature>
<keyword evidence="1" id="KW-0812">Transmembrane</keyword>
<comment type="caution">
    <text evidence="4">The sequence shown here is derived from an EMBL/GenBank/DDBJ whole genome shotgun (WGS) entry which is preliminary data.</text>
</comment>
<dbReference type="NCBIfam" id="TIGR00254">
    <property type="entry name" value="GGDEF"/>
    <property type="match status" value="1"/>
</dbReference>
<name>A0ABQ0BH95_9FIRM</name>
<dbReference type="EMBL" id="BAABYW010000001">
    <property type="protein sequence ID" value="GAA6410812.1"/>
    <property type="molecule type" value="Genomic_DNA"/>
</dbReference>
<dbReference type="Gene3D" id="6.10.340.10">
    <property type="match status" value="1"/>
</dbReference>
<organism evidence="4 5">
    <name type="scientific">Blautia hominis</name>
    <dbReference type="NCBI Taxonomy" id="2025493"/>
    <lineage>
        <taxon>Bacteria</taxon>
        <taxon>Bacillati</taxon>
        <taxon>Bacillota</taxon>
        <taxon>Clostridia</taxon>
        <taxon>Lachnospirales</taxon>
        <taxon>Lachnospiraceae</taxon>
        <taxon>Blautia</taxon>
    </lineage>
</organism>
<protein>
    <recommendedName>
        <fullName evidence="6">Diguanylate cyclase</fullName>
    </recommendedName>
</protein>
<evidence type="ECO:0000313" key="4">
    <source>
        <dbReference type="EMBL" id="GAA6410812.1"/>
    </source>
</evidence>
<evidence type="ECO:0000256" key="1">
    <source>
        <dbReference type="SAM" id="Phobius"/>
    </source>
</evidence>
<dbReference type="InterPro" id="IPR052155">
    <property type="entry name" value="Biofilm_reg_signaling"/>
</dbReference>
<dbReference type="SMART" id="SM00267">
    <property type="entry name" value="GGDEF"/>
    <property type="match status" value="1"/>
</dbReference>
<dbReference type="InterPro" id="IPR043128">
    <property type="entry name" value="Rev_trsase/Diguanyl_cyclase"/>
</dbReference>
<dbReference type="SMART" id="SM00304">
    <property type="entry name" value="HAMP"/>
    <property type="match status" value="1"/>
</dbReference>
<keyword evidence="1" id="KW-1133">Transmembrane helix</keyword>
<feature type="transmembrane region" description="Helical" evidence="1">
    <location>
        <begin position="287"/>
        <end position="308"/>
    </location>
</feature>
<dbReference type="InterPro" id="IPR003660">
    <property type="entry name" value="HAMP_dom"/>
</dbReference>
<dbReference type="Pfam" id="PF00990">
    <property type="entry name" value="GGDEF"/>
    <property type="match status" value="1"/>
</dbReference>
<dbReference type="RefSeq" id="WP_390409251.1">
    <property type="nucleotide sequence ID" value="NZ_BAABYW010000001.1"/>
</dbReference>
<dbReference type="CDD" id="cd01949">
    <property type="entry name" value="GGDEF"/>
    <property type="match status" value="1"/>
</dbReference>
<dbReference type="PROSITE" id="PS50887">
    <property type="entry name" value="GGDEF"/>
    <property type="match status" value="1"/>
</dbReference>
<evidence type="ECO:0000259" key="3">
    <source>
        <dbReference type="PROSITE" id="PS50887"/>
    </source>
</evidence>
<proteinExistence type="predicted"/>
<dbReference type="CDD" id="cd06225">
    <property type="entry name" value="HAMP"/>
    <property type="match status" value="1"/>
</dbReference>
<sequence length="639" mass="72405">MQKIFTRYISYVVAVALLAILALNWGLQGRNARKQMVQNSALKLGQISQTIDNNEVELRNLKESLSEDYLTRAYAFAYIIEQNPSVLDSQQELERIAELLNVDELHVIDENGILFAGSIPLYFGMDFHTTDQTKEFLSILDDPDSYLVQEIRPNGYEQKVFQYIGVARQDEKGIVQVGMAPTRMLDAQKRNQLNYIFSRVPVDAGSVLFAIDKESGEVLAHSDQDMAGSSMEDLGLTPEVMAGCSDGGFIRQGGEKMFCVIREKDGLILGAGESEAELYEERNIQTILTFFYLVLVYLVAILVINRLLKHQIVDGVHTIMDDLKGITDGNLDTVVKVDSNPEFRQLSQGINKMVQGILDATVKISKVIDTLDLPIGVFEFNQDSEKVMATERIRLVLDWTEEEMSQACRDRNIFQKMLGDTLKAACDKRENEFKIRENPEKWVRIFTTTENGGTFGIISDVTGEMQEKKRLEHERDYDSLTGLCNLDTFRKEVEHILEERDTGECAMIMLDLDSFKGINDRFGHDWGDEYLRACAGFLSEFNGGRGIAARRSGDEFCLFLHHYKTRQEIANDMEEFYSRLQQTPVLFPDKSRKALEISSGLAWYGGGLNEFQTLLKAADYALYDAKNSGKGIMKQYSLN</sequence>
<accession>A0ABQ0BH95</accession>
<dbReference type="PANTHER" id="PTHR44757:SF2">
    <property type="entry name" value="BIOFILM ARCHITECTURE MAINTENANCE PROTEIN MBAA"/>
    <property type="match status" value="1"/>
</dbReference>
<dbReference type="InterPro" id="IPR000160">
    <property type="entry name" value="GGDEF_dom"/>
</dbReference>
<evidence type="ECO:0008006" key="6">
    <source>
        <dbReference type="Google" id="ProtNLM"/>
    </source>
</evidence>
<dbReference type="InterPro" id="IPR029787">
    <property type="entry name" value="Nucleotide_cyclase"/>
</dbReference>
<keyword evidence="5" id="KW-1185">Reference proteome</keyword>
<reference evidence="4 5" key="1">
    <citation type="submission" date="2024-04" db="EMBL/GenBank/DDBJ databases">
        <title>Defined microbial consortia suppress multidrug-resistant proinflammatory Enterobacteriaceae via ecological control.</title>
        <authorList>
            <person name="Furuichi M."/>
            <person name="Kawaguchi T."/>
            <person name="Pust M."/>
            <person name="Yasuma K."/>
            <person name="Plichta D."/>
            <person name="Hasegawa N."/>
            <person name="Ohya T."/>
            <person name="Bhattarai S."/>
            <person name="Sasajima S."/>
            <person name="Aoto Y."/>
            <person name="Tuganbaev T."/>
            <person name="Yaginuma M."/>
            <person name="Ueda M."/>
            <person name="Okahashi N."/>
            <person name="Amafuji K."/>
            <person name="Kiridooshi Y."/>
            <person name="Sugita K."/>
            <person name="Strazar M."/>
            <person name="Skelly A."/>
            <person name="Suda W."/>
            <person name="Hattori M."/>
            <person name="Nakamoto N."/>
            <person name="Caballero S."/>
            <person name="Norman J."/>
            <person name="Olle B."/>
            <person name="Tanoue T."/>
            <person name="Arita M."/>
            <person name="Bucci V."/>
            <person name="Atarashi K."/>
            <person name="Xavier R."/>
            <person name="Honda K."/>
        </authorList>
    </citation>
    <scope>NUCLEOTIDE SEQUENCE [LARGE SCALE GENOMIC DNA]</scope>
    <source>
        <strain evidence="5">k04-0078-D8-1</strain>
    </source>
</reference>
<dbReference type="PROSITE" id="PS50885">
    <property type="entry name" value="HAMP"/>
    <property type="match status" value="1"/>
</dbReference>
<evidence type="ECO:0000313" key="5">
    <source>
        <dbReference type="Proteomes" id="UP001600943"/>
    </source>
</evidence>
<dbReference type="Proteomes" id="UP001600943">
    <property type="component" value="Unassembled WGS sequence"/>
</dbReference>
<feature type="domain" description="HAMP" evidence="2">
    <location>
        <begin position="310"/>
        <end position="362"/>
    </location>
</feature>
<evidence type="ECO:0000259" key="2">
    <source>
        <dbReference type="PROSITE" id="PS50885"/>
    </source>
</evidence>
<dbReference type="SUPFAM" id="SSF55073">
    <property type="entry name" value="Nucleotide cyclase"/>
    <property type="match status" value="1"/>
</dbReference>
<dbReference type="Gene3D" id="3.30.70.270">
    <property type="match status" value="1"/>
</dbReference>
<gene>
    <name evidence="4" type="ORF">K040078D81_49290</name>
</gene>
<keyword evidence="1" id="KW-0472">Membrane</keyword>
<dbReference type="PANTHER" id="PTHR44757">
    <property type="entry name" value="DIGUANYLATE CYCLASE DGCP"/>
    <property type="match status" value="1"/>
</dbReference>
<feature type="transmembrane region" description="Helical" evidence="1">
    <location>
        <begin position="6"/>
        <end position="27"/>
    </location>
</feature>